<name>A0AAV6TH60_9ARAC</name>
<feature type="non-terminal residue" evidence="1">
    <location>
        <position position="1"/>
    </location>
</feature>
<reference evidence="1 2" key="1">
    <citation type="journal article" date="2022" name="Nat. Ecol. Evol.">
        <title>A masculinizing supergene underlies an exaggerated male reproductive morph in a spider.</title>
        <authorList>
            <person name="Hendrickx F."/>
            <person name="De Corte Z."/>
            <person name="Sonet G."/>
            <person name="Van Belleghem S.M."/>
            <person name="Kostlbacher S."/>
            <person name="Vangestel C."/>
        </authorList>
    </citation>
    <scope>NUCLEOTIDE SEQUENCE [LARGE SCALE GENOMIC DNA]</scope>
    <source>
        <strain evidence="1">W744_W776</strain>
    </source>
</reference>
<evidence type="ECO:0000313" key="1">
    <source>
        <dbReference type="EMBL" id="KAG8170810.1"/>
    </source>
</evidence>
<protein>
    <submittedName>
        <fullName evidence="1">Uncharacterized protein</fullName>
    </submittedName>
</protein>
<sequence length="69" mass="7981">LGSPTPPTDENDIYIDYSVGFWYEPSFMHEATLPPIYIKKEAKRQKMDPVVSGNQMKEHFSVFVYIILA</sequence>
<comment type="caution">
    <text evidence="1">The sequence shown here is derived from an EMBL/GenBank/DDBJ whole genome shotgun (WGS) entry which is preliminary data.</text>
</comment>
<accession>A0AAV6TH60</accession>
<dbReference type="AlphaFoldDB" id="A0AAV6TH60"/>
<keyword evidence="2" id="KW-1185">Reference proteome</keyword>
<dbReference type="Proteomes" id="UP000827092">
    <property type="component" value="Unassembled WGS sequence"/>
</dbReference>
<proteinExistence type="predicted"/>
<dbReference type="EMBL" id="JAFNEN010004846">
    <property type="protein sequence ID" value="KAG8170810.1"/>
    <property type="molecule type" value="Genomic_DNA"/>
</dbReference>
<evidence type="ECO:0000313" key="2">
    <source>
        <dbReference type="Proteomes" id="UP000827092"/>
    </source>
</evidence>
<organism evidence="1 2">
    <name type="scientific">Oedothorax gibbosus</name>
    <dbReference type="NCBI Taxonomy" id="931172"/>
    <lineage>
        <taxon>Eukaryota</taxon>
        <taxon>Metazoa</taxon>
        <taxon>Ecdysozoa</taxon>
        <taxon>Arthropoda</taxon>
        <taxon>Chelicerata</taxon>
        <taxon>Arachnida</taxon>
        <taxon>Araneae</taxon>
        <taxon>Araneomorphae</taxon>
        <taxon>Entelegynae</taxon>
        <taxon>Araneoidea</taxon>
        <taxon>Linyphiidae</taxon>
        <taxon>Erigoninae</taxon>
        <taxon>Oedothorax</taxon>
    </lineage>
</organism>
<gene>
    <name evidence="1" type="ORF">JTE90_013523</name>
</gene>